<gene>
    <name evidence="2" type="ORF">CIL05_12750</name>
</gene>
<dbReference type="EMBL" id="NPOA01000008">
    <property type="protein sequence ID" value="PAV29259.1"/>
    <property type="molecule type" value="Genomic_DNA"/>
</dbReference>
<name>A0A2A2IC01_9BACI</name>
<feature type="coiled-coil region" evidence="1">
    <location>
        <begin position="87"/>
        <end position="114"/>
    </location>
</feature>
<dbReference type="Proteomes" id="UP000218887">
    <property type="component" value="Unassembled WGS sequence"/>
</dbReference>
<reference evidence="2 3" key="1">
    <citation type="submission" date="2017-08" db="EMBL/GenBank/DDBJ databases">
        <title>Virgibacillus indicus sp. nov. and Virgibacillus profoundi sp. nov, two moderately halophilic bacteria isolated from marine sediment by using the Microfluidic Streak Plate.</title>
        <authorList>
            <person name="Xu B."/>
            <person name="Hu B."/>
            <person name="Wang J."/>
            <person name="Zhu Y."/>
            <person name="Huang L."/>
            <person name="Du W."/>
            <person name="Huang Y."/>
        </authorList>
    </citation>
    <scope>NUCLEOTIDE SEQUENCE [LARGE SCALE GENOMIC DNA]</scope>
    <source>
        <strain evidence="2 3">IO3-P3-H5</strain>
    </source>
</reference>
<proteinExistence type="predicted"/>
<dbReference type="OrthoDB" id="2064246at2"/>
<organism evidence="2 3">
    <name type="scientific">Virgibacillus profundi</name>
    <dbReference type="NCBI Taxonomy" id="2024555"/>
    <lineage>
        <taxon>Bacteria</taxon>
        <taxon>Bacillati</taxon>
        <taxon>Bacillota</taxon>
        <taxon>Bacilli</taxon>
        <taxon>Bacillales</taxon>
        <taxon>Bacillaceae</taxon>
        <taxon>Virgibacillus</taxon>
    </lineage>
</organism>
<sequence length="170" mass="19300">MYKNLIHEMAVKKFVTEDFAGRLGIPASEVSNKIKRSGSEFTFGEALKIQKTFFPKSDVKYLFHIDTAPEKTVRTMVHDLDGSLGSIDLKVEALNDIKKEMQFLREDMDAASVDMEFGDFHRKIRMLDDLIHYAVTGLTAHYKTTDKIATSLFSKIVKEGVSNEKETDKS</sequence>
<protein>
    <submittedName>
        <fullName evidence="2">Uncharacterized protein</fullName>
    </submittedName>
</protein>
<evidence type="ECO:0000256" key="1">
    <source>
        <dbReference type="SAM" id="Coils"/>
    </source>
</evidence>
<evidence type="ECO:0000313" key="2">
    <source>
        <dbReference type="EMBL" id="PAV29259.1"/>
    </source>
</evidence>
<comment type="caution">
    <text evidence="2">The sequence shown here is derived from an EMBL/GenBank/DDBJ whole genome shotgun (WGS) entry which is preliminary data.</text>
</comment>
<keyword evidence="3" id="KW-1185">Reference proteome</keyword>
<dbReference type="RefSeq" id="WP_095655930.1">
    <property type="nucleotide sequence ID" value="NZ_NPOA01000008.1"/>
</dbReference>
<dbReference type="AlphaFoldDB" id="A0A2A2IC01"/>
<accession>A0A2A2IC01</accession>
<evidence type="ECO:0000313" key="3">
    <source>
        <dbReference type="Proteomes" id="UP000218887"/>
    </source>
</evidence>
<keyword evidence="1" id="KW-0175">Coiled coil</keyword>